<organism evidence="5 6">
    <name type="scientific">Phytomonospora endophytica</name>
    <dbReference type="NCBI Taxonomy" id="714109"/>
    <lineage>
        <taxon>Bacteria</taxon>
        <taxon>Bacillati</taxon>
        <taxon>Actinomycetota</taxon>
        <taxon>Actinomycetes</taxon>
        <taxon>Micromonosporales</taxon>
        <taxon>Micromonosporaceae</taxon>
        <taxon>Phytomonospora</taxon>
    </lineage>
</organism>
<evidence type="ECO:0000313" key="6">
    <source>
        <dbReference type="Proteomes" id="UP000548476"/>
    </source>
</evidence>
<protein>
    <submittedName>
        <fullName evidence="5">27-O-demethylrifamycin SV methyltransferase</fullName>
        <ecNumber evidence="5">2.1.1.-</ecNumber>
    </submittedName>
</protein>
<dbReference type="GO" id="GO:0008757">
    <property type="term" value="F:S-adenosylmethionine-dependent methyltransferase activity"/>
    <property type="evidence" value="ECO:0007669"/>
    <property type="project" value="InterPro"/>
</dbReference>
<comment type="caution">
    <text evidence="5">The sequence shown here is derived from an EMBL/GenBank/DDBJ whole genome shotgun (WGS) entry which is preliminary data.</text>
</comment>
<keyword evidence="1 5" id="KW-0489">Methyltransferase</keyword>
<feature type="domain" description="Polyketide synthase-like methyltransferase" evidence="4">
    <location>
        <begin position="42"/>
        <end position="272"/>
    </location>
</feature>
<keyword evidence="3" id="KW-0949">S-adenosyl-L-methionine</keyword>
<dbReference type="InterPro" id="IPR013216">
    <property type="entry name" value="Methyltransf_11"/>
</dbReference>
<keyword evidence="2 5" id="KW-0808">Transferase</keyword>
<dbReference type="InterPro" id="IPR020803">
    <property type="entry name" value="MeTfrase_dom"/>
</dbReference>
<evidence type="ECO:0000256" key="1">
    <source>
        <dbReference type="ARBA" id="ARBA00022603"/>
    </source>
</evidence>
<accession>A0A841FTT0</accession>
<evidence type="ECO:0000259" key="4">
    <source>
        <dbReference type="SMART" id="SM00828"/>
    </source>
</evidence>
<dbReference type="RefSeq" id="WP_184789777.1">
    <property type="nucleotide sequence ID" value="NZ_BONT01000056.1"/>
</dbReference>
<keyword evidence="6" id="KW-1185">Reference proteome</keyword>
<dbReference type="SMART" id="SM00828">
    <property type="entry name" value="PKS_MT"/>
    <property type="match status" value="1"/>
</dbReference>
<dbReference type="InterPro" id="IPR050447">
    <property type="entry name" value="Erg6_SMT_methyltransf"/>
</dbReference>
<reference evidence="5 6" key="1">
    <citation type="submission" date="2020-08" db="EMBL/GenBank/DDBJ databases">
        <title>Genomic Encyclopedia of Type Strains, Phase IV (KMG-IV): sequencing the most valuable type-strain genomes for metagenomic binning, comparative biology and taxonomic classification.</title>
        <authorList>
            <person name="Goeker M."/>
        </authorList>
    </citation>
    <scope>NUCLEOTIDE SEQUENCE [LARGE SCALE GENOMIC DNA]</scope>
    <source>
        <strain evidence="5 6">YIM 65646</strain>
    </source>
</reference>
<dbReference type="InterPro" id="IPR029063">
    <property type="entry name" value="SAM-dependent_MTases_sf"/>
</dbReference>
<dbReference type="SUPFAM" id="SSF53335">
    <property type="entry name" value="S-adenosyl-L-methionine-dependent methyltransferases"/>
    <property type="match status" value="1"/>
</dbReference>
<dbReference type="CDD" id="cd02440">
    <property type="entry name" value="AdoMet_MTases"/>
    <property type="match status" value="1"/>
</dbReference>
<dbReference type="Proteomes" id="UP000548476">
    <property type="component" value="Unassembled WGS sequence"/>
</dbReference>
<dbReference type="EMBL" id="JACHGT010000010">
    <property type="protein sequence ID" value="MBB6036952.1"/>
    <property type="molecule type" value="Genomic_DNA"/>
</dbReference>
<dbReference type="PANTHER" id="PTHR44068">
    <property type="entry name" value="ZGC:194242"/>
    <property type="match status" value="1"/>
</dbReference>
<gene>
    <name evidence="5" type="ORF">HNR73_004825</name>
</gene>
<evidence type="ECO:0000256" key="2">
    <source>
        <dbReference type="ARBA" id="ARBA00022679"/>
    </source>
</evidence>
<dbReference type="Gene3D" id="3.40.50.150">
    <property type="entry name" value="Vaccinia Virus protein VP39"/>
    <property type="match status" value="1"/>
</dbReference>
<dbReference type="PANTHER" id="PTHR44068:SF11">
    <property type="entry name" value="GERANYL DIPHOSPHATE 2-C-METHYLTRANSFERASE"/>
    <property type="match status" value="1"/>
</dbReference>
<evidence type="ECO:0000256" key="3">
    <source>
        <dbReference type="ARBA" id="ARBA00022691"/>
    </source>
</evidence>
<dbReference type="AlphaFoldDB" id="A0A841FTT0"/>
<sequence length="273" mass="28605">MTEPPNSTSAIAAFYDATVGAFGVLFDGCVHTGYWARGAETFSRAQTDLTDLVLDAHDVPVDSRLLDLGSGQGGPAIHAARRFGAYVLGVTLSGEQAAAATAAAQETDVAKQVEFQVKDMRSTGLPDASFDGAYAMESVFHVPDKGAAFAEVFRVLKPGAALSIADYHHLHDMSPEDDGIATGMLAAAPLTPLDEWVSLLTGAGFESVEARDISADVVRSGAAMREAVVERREALTAVGGPEGYGMVGEAVAQYTRIYTEGQGFALFTARKPA</sequence>
<name>A0A841FTT0_9ACTN</name>
<dbReference type="EC" id="2.1.1.-" evidence="5"/>
<dbReference type="Pfam" id="PF08241">
    <property type="entry name" value="Methyltransf_11"/>
    <property type="match status" value="1"/>
</dbReference>
<evidence type="ECO:0000313" key="5">
    <source>
        <dbReference type="EMBL" id="MBB6036952.1"/>
    </source>
</evidence>
<proteinExistence type="predicted"/>
<dbReference type="GO" id="GO:0032259">
    <property type="term" value="P:methylation"/>
    <property type="evidence" value="ECO:0007669"/>
    <property type="project" value="UniProtKB-KW"/>
</dbReference>